<evidence type="ECO:0000313" key="3">
    <source>
        <dbReference type="Proteomes" id="UP001500064"/>
    </source>
</evidence>
<proteinExistence type="predicted"/>
<dbReference type="Gene3D" id="3.90.25.10">
    <property type="entry name" value="UDP-galactose 4-epimerase, domain 1"/>
    <property type="match status" value="1"/>
</dbReference>
<dbReference type="InterPro" id="IPR036291">
    <property type="entry name" value="NAD(P)-bd_dom_sf"/>
</dbReference>
<dbReference type="SUPFAM" id="SSF51735">
    <property type="entry name" value="NAD(P)-binding Rossmann-fold domains"/>
    <property type="match status" value="1"/>
</dbReference>
<sequence>MIVVTAPTGQIGRLTLGRLLAAGASVRVIVRDPARLPAATRERVEVVEGTHGDPEVVNAAFAGADSLFWLVPADPRSPSVDEAFVGFSRPASRAVKDQGVRRVVNVSALGRGTPVADRAGFVTASLAVDDLLASTGAAFRALAMPSFMENLLRQTELIRTEGRFTMPVSGSVKAPTCAVADIAAVAAGLLLDDTWTGVGEVPVLGPEDLSSEEMARIMSEVLRRPIRFQRVSPADIKNRMMEFGMSEPMAQAYMDMCVAKDAGLDHGVTRTPESSTPTGFRQWCETVLKPAVLG</sequence>
<dbReference type="Proteomes" id="UP001500064">
    <property type="component" value="Unassembled WGS sequence"/>
</dbReference>
<organism evidence="2 3">
    <name type="scientific">Nonomuraea maheshkhaliensis</name>
    <dbReference type="NCBI Taxonomy" id="419590"/>
    <lineage>
        <taxon>Bacteria</taxon>
        <taxon>Bacillati</taxon>
        <taxon>Actinomycetota</taxon>
        <taxon>Actinomycetes</taxon>
        <taxon>Streptosporangiales</taxon>
        <taxon>Streptosporangiaceae</taxon>
        <taxon>Nonomuraea</taxon>
    </lineage>
</organism>
<dbReference type="InterPro" id="IPR016040">
    <property type="entry name" value="NAD(P)-bd_dom"/>
</dbReference>
<accession>A0ABN2ERX0</accession>
<evidence type="ECO:0000259" key="1">
    <source>
        <dbReference type="Pfam" id="PF13460"/>
    </source>
</evidence>
<comment type="caution">
    <text evidence="2">The sequence shown here is derived from an EMBL/GenBank/DDBJ whole genome shotgun (WGS) entry which is preliminary data.</text>
</comment>
<dbReference type="PANTHER" id="PTHR43162:SF1">
    <property type="entry name" value="PRESTALK A DIFFERENTIATION PROTEIN A"/>
    <property type="match status" value="1"/>
</dbReference>
<dbReference type="PANTHER" id="PTHR43162">
    <property type="match status" value="1"/>
</dbReference>
<protein>
    <submittedName>
        <fullName evidence="2">NAD(P)H-binding protein</fullName>
    </submittedName>
</protein>
<gene>
    <name evidence="2" type="ORF">GCM10009733_010150</name>
</gene>
<dbReference type="EMBL" id="BAAAMU010000004">
    <property type="protein sequence ID" value="GAA1615816.1"/>
    <property type="molecule type" value="Genomic_DNA"/>
</dbReference>
<feature type="domain" description="NAD(P)-binding" evidence="1">
    <location>
        <begin position="8"/>
        <end position="192"/>
    </location>
</feature>
<keyword evidence="3" id="KW-1185">Reference proteome</keyword>
<name>A0ABN2ERX0_9ACTN</name>
<reference evidence="2 3" key="1">
    <citation type="journal article" date="2019" name="Int. J. Syst. Evol. Microbiol.">
        <title>The Global Catalogue of Microorganisms (GCM) 10K type strain sequencing project: providing services to taxonomists for standard genome sequencing and annotation.</title>
        <authorList>
            <consortium name="The Broad Institute Genomics Platform"/>
            <consortium name="The Broad Institute Genome Sequencing Center for Infectious Disease"/>
            <person name="Wu L."/>
            <person name="Ma J."/>
        </authorList>
    </citation>
    <scope>NUCLEOTIDE SEQUENCE [LARGE SCALE GENOMIC DNA]</scope>
    <source>
        <strain evidence="2 3">JCM 13929</strain>
    </source>
</reference>
<dbReference type="RefSeq" id="WP_346101709.1">
    <property type="nucleotide sequence ID" value="NZ_BAAAMU010000004.1"/>
</dbReference>
<dbReference type="InterPro" id="IPR051604">
    <property type="entry name" value="Ergot_Alk_Oxidoreductase"/>
</dbReference>
<dbReference type="Pfam" id="PF13460">
    <property type="entry name" value="NAD_binding_10"/>
    <property type="match status" value="1"/>
</dbReference>
<evidence type="ECO:0000313" key="2">
    <source>
        <dbReference type="EMBL" id="GAA1615816.1"/>
    </source>
</evidence>
<dbReference type="Gene3D" id="3.40.50.720">
    <property type="entry name" value="NAD(P)-binding Rossmann-like Domain"/>
    <property type="match status" value="1"/>
</dbReference>